<name>A0A6P4ZRU6_BRABE</name>
<sequence>MRVWPKLASGTMVTDNLCPPESPLLGHPARTCIPLLERRDELKLTSLHRAYLVVMATFPFGEDFWGEKEFGKILRRARRKPPKLYNVEDVVAEEKRRGETWVKVKWAGSWPGQQHSWVPLQENPELEAYLHHYREATALGRGGTQEDSSTIQYLKTAILTALGEGSHKAGQYNTKASLTIPFPRTEFDKHFRSLNIIGWVAGPSGQPETFSCHPTELIAVLGRGWHRKPLKSSSLILVTEVRVTWGYRPVVRYDHSECPRCTHKRAERLRPSQCCPKETQHLDEGWLTLSLRREVVNTIHPKRYELCLYVQVSTTV</sequence>
<dbReference type="CDD" id="cd00024">
    <property type="entry name" value="CD_CSD"/>
    <property type="match status" value="1"/>
</dbReference>
<dbReference type="GeneID" id="109477056"/>
<evidence type="ECO:0000313" key="2">
    <source>
        <dbReference type="RefSeq" id="XP_019633652.1"/>
    </source>
</evidence>
<proteinExistence type="predicted"/>
<gene>
    <name evidence="2" type="primary">LOC109477056</name>
</gene>
<protein>
    <submittedName>
        <fullName evidence="2">Uncharacterized protein LOC109477056</fullName>
    </submittedName>
</protein>
<keyword evidence="1" id="KW-1185">Reference proteome</keyword>
<dbReference type="Gene3D" id="2.40.50.40">
    <property type="match status" value="1"/>
</dbReference>
<evidence type="ECO:0000313" key="1">
    <source>
        <dbReference type="Proteomes" id="UP000515135"/>
    </source>
</evidence>
<dbReference type="AlphaFoldDB" id="A0A6P4ZRU6"/>
<reference evidence="2" key="1">
    <citation type="submission" date="2025-08" db="UniProtKB">
        <authorList>
            <consortium name="RefSeq"/>
        </authorList>
    </citation>
    <scope>IDENTIFICATION</scope>
    <source>
        <tissue evidence="2">Gonad</tissue>
    </source>
</reference>
<dbReference type="KEGG" id="bbel:109477056"/>
<dbReference type="Proteomes" id="UP000515135">
    <property type="component" value="Unplaced"/>
</dbReference>
<dbReference type="RefSeq" id="XP_019633652.1">
    <property type="nucleotide sequence ID" value="XM_019778093.1"/>
</dbReference>
<accession>A0A6P4ZRU6</accession>
<organism evidence="1 2">
    <name type="scientific">Branchiostoma belcheri</name>
    <name type="common">Amphioxus</name>
    <dbReference type="NCBI Taxonomy" id="7741"/>
    <lineage>
        <taxon>Eukaryota</taxon>
        <taxon>Metazoa</taxon>
        <taxon>Chordata</taxon>
        <taxon>Cephalochordata</taxon>
        <taxon>Leptocardii</taxon>
        <taxon>Amphioxiformes</taxon>
        <taxon>Branchiostomatidae</taxon>
        <taxon>Branchiostoma</taxon>
    </lineage>
</organism>